<dbReference type="InterPro" id="IPR036318">
    <property type="entry name" value="FAD-bd_PCMH-like_sf"/>
</dbReference>
<evidence type="ECO:0000256" key="5">
    <source>
        <dbReference type="ARBA" id="ARBA00022737"/>
    </source>
</evidence>
<dbReference type="InterPro" id="IPR016169">
    <property type="entry name" value="FAD-bd_PCMH_sub2"/>
</dbReference>
<gene>
    <name evidence="14" type="ORF">G5V58_11455</name>
</gene>
<evidence type="ECO:0000256" key="1">
    <source>
        <dbReference type="ARBA" id="ARBA00004651"/>
    </source>
</evidence>
<evidence type="ECO:0000259" key="12">
    <source>
        <dbReference type="PROSITE" id="PS51371"/>
    </source>
</evidence>
<dbReference type="GO" id="GO:0050660">
    <property type="term" value="F:flavin adenine dinucleotide binding"/>
    <property type="evidence" value="ECO:0007669"/>
    <property type="project" value="InterPro"/>
</dbReference>
<keyword evidence="3" id="KW-1003">Cell membrane</keyword>
<evidence type="ECO:0000256" key="8">
    <source>
        <dbReference type="ARBA" id="ARBA00023136"/>
    </source>
</evidence>
<feature type="domain" description="CBS" evidence="12">
    <location>
        <begin position="286"/>
        <end position="343"/>
    </location>
</feature>
<keyword evidence="15" id="KW-1185">Reference proteome</keyword>
<evidence type="ECO:0000313" key="15">
    <source>
        <dbReference type="Proteomes" id="UP000502996"/>
    </source>
</evidence>
<dbReference type="SUPFAM" id="SSF56176">
    <property type="entry name" value="FAD-binding/transporter-associated domain-like"/>
    <property type="match status" value="1"/>
</dbReference>
<keyword evidence="4 10" id="KW-0812">Transmembrane</keyword>
<feature type="region of interest" description="Disordered" evidence="11">
    <location>
        <begin position="443"/>
        <end position="478"/>
    </location>
</feature>
<dbReference type="RefSeq" id="WP_165232521.1">
    <property type="nucleotide sequence ID" value="NZ_CP049257.1"/>
</dbReference>
<evidence type="ECO:0000256" key="2">
    <source>
        <dbReference type="ARBA" id="ARBA00006337"/>
    </source>
</evidence>
<evidence type="ECO:0000256" key="10">
    <source>
        <dbReference type="PROSITE-ProRule" id="PRU01193"/>
    </source>
</evidence>
<dbReference type="PANTHER" id="PTHR43099">
    <property type="entry name" value="UPF0053 PROTEIN YRKA"/>
    <property type="match status" value="1"/>
</dbReference>
<feature type="domain" description="CNNM transmembrane" evidence="13">
    <location>
        <begin position="1"/>
        <end position="203"/>
    </location>
</feature>
<dbReference type="AlphaFoldDB" id="A0A6G6WDI8"/>
<evidence type="ECO:0000256" key="4">
    <source>
        <dbReference type="ARBA" id="ARBA00022692"/>
    </source>
</evidence>
<dbReference type="InterPro" id="IPR044751">
    <property type="entry name" value="Ion_transp-like_CBS"/>
</dbReference>
<keyword evidence="8 10" id="KW-0472">Membrane</keyword>
<dbReference type="InterPro" id="IPR000644">
    <property type="entry name" value="CBS_dom"/>
</dbReference>
<dbReference type="GO" id="GO:0005886">
    <property type="term" value="C:plasma membrane"/>
    <property type="evidence" value="ECO:0007669"/>
    <property type="project" value="UniProtKB-SubCell"/>
</dbReference>
<dbReference type="PANTHER" id="PTHR43099:SF6">
    <property type="entry name" value="UPF0053 PROTEIN RV1842C"/>
    <property type="match status" value="1"/>
</dbReference>
<protein>
    <submittedName>
        <fullName evidence="14">HlyC/CorC family transporter</fullName>
    </submittedName>
</protein>
<dbReference type="InterPro" id="IPR051676">
    <property type="entry name" value="UPF0053_domain"/>
</dbReference>
<keyword evidence="6 10" id="KW-1133">Transmembrane helix</keyword>
<comment type="subcellular location">
    <subcellularLocation>
        <location evidence="1">Cell membrane</location>
        <topology evidence="1">Multi-pass membrane protein</topology>
    </subcellularLocation>
</comment>
<proteinExistence type="inferred from homology"/>
<dbReference type="SUPFAM" id="SSF54631">
    <property type="entry name" value="CBS-domain pair"/>
    <property type="match status" value="1"/>
</dbReference>
<keyword evidence="5" id="KW-0677">Repeat</keyword>
<dbReference type="Proteomes" id="UP000502996">
    <property type="component" value="Chromosome"/>
</dbReference>
<dbReference type="InterPro" id="IPR046342">
    <property type="entry name" value="CBS_dom_sf"/>
</dbReference>
<dbReference type="Gene3D" id="3.30.465.10">
    <property type="match status" value="1"/>
</dbReference>
<feature type="domain" description="CBS" evidence="12">
    <location>
        <begin position="222"/>
        <end position="280"/>
    </location>
</feature>
<name>A0A6G6WDI8_9ACTN</name>
<evidence type="ECO:0000256" key="6">
    <source>
        <dbReference type="ARBA" id="ARBA00022989"/>
    </source>
</evidence>
<reference evidence="14 15" key="1">
    <citation type="submission" date="2020-02" db="EMBL/GenBank/DDBJ databases">
        <title>Full genome sequence of Nocardioides sp. R-3366.</title>
        <authorList>
            <person name="Im W.-T."/>
        </authorList>
    </citation>
    <scope>NUCLEOTIDE SEQUENCE [LARGE SCALE GENOMIC DNA]</scope>
    <source>
        <strain evidence="14 15">R-3366</strain>
    </source>
</reference>
<dbReference type="Pfam" id="PF00571">
    <property type="entry name" value="CBS"/>
    <property type="match status" value="2"/>
</dbReference>
<evidence type="ECO:0000256" key="9">
    <source>
        <dbReference type="PROSITE-ProRule" id="PRU00703"/>
    </source>
</evidence>
<dbReference type="PROSITE" id="PS51371">
    <property type="entry name" value="CBS"/>
    <property type="match status" value="2"/>
</dbReference>
<organism evidence="14 15">
    <name type="scientific">Nocardioides anomalus</name>
    <dbReference type="NCBI Taxonomy" id="2712223"/>
    <lineage>
        <taxon>Bacteria</taxon>
        <taxon>Bacillati</taxon>
        <taxon>Actinomycetota</taxon>
        <taxon>Actinomycetes</taxon>
        <taxon>Propionibacteriales</taxon>
        <taxon>Nocardioidaceae</taxon>
        <taxon>Nocardioides</taxon>
    </lineage>
</organism>
<comment type="similarity">
    <text evidence="2">Belongs to the UPF0053 family.</text>
</comment>
<evidence type="ECO:0000313" key="14">
    <source>
        <dbReference type="EMBL" id="QIG43294.1"/>
    </source>
</evidence>
<dbReference type="Pfam" id="PF01595">
    <property type="entry name" value="CNNM"/>
    <property type="match status" value="1"/>
</dbReference>
<evidence type="ECO:0000256" key="3">
    <source>
        <dbReference type="ARBA" id="ARBA00022475"/>
    </source>
</evidence>
<evidence type="ECO:0000259" key="13">
    <source>
        <dbReference type="PROSITE" id="PS51846"/>
    </source>
</evidence>
<dbReference type="InterPro" id="IPR002550">
    <property type="entry name" value="CNNM"/>
</dbReference>
<evidence type="ECO:0000256" key="11">
    <source>
        <dbReference type="SAM" id="MobiDB-lite"/>
    </source>
</evidence>
<dbReference type="Gene3D" id="3.10.580.10">
    <property type="entry name" value="CBS-domain"/>
    <property type="match status" value="1"/>
</dbReference>
<dbReference type="EMBL" id="CP049257">
    <property type="protein sequence ID" value="QIG43294.1"/>
    <property type="molecule type" value="Genomic_DNA"/>
</dbReference>
<keyword evidence="7 9" id="KW-0129">CBS domain</keyword>
<dbReference type="KEGG" id="nano:G5V58_11455"/>
<dbReference type="SMART" id="SM01091">
    <property type="entry name" value="CorC_HlyC"/>
    <property type="match status" value="1"/>
</dbReference>
<dbReference type="InterPro" id="IPR005170">
    <property type="entry name" value="Transptr-assoc_dom"/>
</dbReference>
<dbReference type="PROSITE" id="PS51846">
    <property type="entry name" value="CNNM"/>
    <property type="match status" value="1"/>
</dbReference>
<dbReference type="Pfam" id="PF03471">
    <property type="entry name" value="CorC_HlyC"/>
    <property type="match status" value="1"/>
</dbReference>
<evidence type="ECO:0000256" key="7">
    <source>
        <dbReference type="ARBA" id="ARBA00023122"/>
    </source>
</evidence>
<dbReference type="CDD" id="cd04590">
    <property type="entry name" value="CBS_pair_CorC_HlyC_assoc"/>
    <property type="match status" value="1"/>
</dbReference>
<accession>A0A6G6WDI8</accession>
<sequence length="478" mass="50882">MTTSLLLLLLALVLVAACGVFVAAEFSFVTVDRAQVDHDANAGDSGAQGLQRALRSLSTQLSGAQVGITVTNLAIGYLAEPSVSDLIDGPLGRLGVPDGAVTPIAAAVGLVFGTVVTMIFGELVPKNLALAKPMVTAKATQRFQRGFTTVVRGPIKVLNGSANAVVRRLGIEPQEELRSARSSTELASLIARSASVGTLDADTAELMERSVEFGSRTAGEIMTPRVRTVSLEEGDRALQVIELARRTGHSRFPVLDDEDMVVGTVHVKNAVALPVHERPTTRVKHLMVRPIVVPDSLRLDPLLKLLRGEGFQLAVVLDEYGGHAGIVTLEDVIEEIVGDIADEHDRLGDQAQRRRDGSWLISGLLRPDEVEDLTGVALPESEDYDTVAGLVLQVLGRVPVSGDMAEVPVPEVDPDDDEPRQRLATLTVEHMDGLRVDRLTLRLIEPDDDAGTDAGTGRGTDVDRGTGADRPAGTGERS</sequence>